<dbReference type="Proteomes" id="UP000295055">
    <property type="component" value="Unassembled WGS sequence"/>
</dbReference>
<dbReference type="AlphaFoldDB" id="A0A4R3NGK9"/>
<name>A0A4R3NGK9_9GAMM</name>
<organism evidence="2 3">
    <name type="scientific">Providencia alcalifaciens</name>
    <dbReference type="NCBI Taxonomy" id="126385"/>
    <lineage>
        <taxon>Bacteria</taxon>
        <taxon>Pseudomonadati</taxon>
        <taxon>Pseudomonadota</taxon>
        <taxon>Gammaproteobacteria</taxon>
        <taxon>Enterobacterales</taxon>
        <taxon>Morganellaceae</taxon>
        <taxon>Providencia</taxon>
    </lineage>
</organism>
<dbReference type="InterPro" id="IPR008523">
    <property type="entry name" value="DUF805"/>
</dbReference>
<keyword evidence="1" id="KW-1133">Transmembrane helix</keyword>
<feature type="transmembrane region" description="Helical" evidence="1">
    <location>
        <begin position="45"/>
        <end position="63"/>
    </location>
</feature>
<protein>
    <submittedName>
        <fullName evidence="2">Uncharacterized membrane protein YhaH (DUF805 family)</fullName>
    </submittedName>
</protein>
<sequence>MTLLQWAFSFKGRIGRRPFWAGVAGCFILMTLISLFQNAFSLPDVVVVVLFILLLYPLAAIFTKRLHDRGKPGGWFALVMLAFALFSFDVSQLADIWQWGIGRFLPLLITMMMLIDCGVFVGMEGENPYGEKTDKVDYLS</sequence>
<evidence type="ECO:0000313" key="2">
    <source>
        <dbReference type="EMBL" id="TCT30389.1"/>
    </source>
</evidence>
<feature type="transmembrane region" description="Helical" evidence="1">
    <location>
        <begin position="20"/>
        <end position="39"/>
    </location>
</feature>
<accession>A0A4R3NGK9</accession>
<dbReference type="OrthoDB" id="9812349at2"/>
<proteinExistence type="predicted"/>
<dbReference type="RefSeq" id="WP_132497048.1">
    <property type="nucleotide sequence ID" value="NZ_SMAS01000009.1"/>
</dbReference>
<evidence type="ECO:0000313" key="3">
    <source>
        <dbReference type="Proteomes" id="UP000295055"/>
    </source>
</evidence>
<gene>
    <name evidence="2" type="ORF">EC835_109142</name>
</gene>
<keyword evidence="1" id="KW-0472">Membrane</keyword>
<dbReference type="GO" id="GO:0005886">
    <property type="term" value="C:plasma membrane"/>
    <property type="evidence" value="ECO:0007669"/>
    <property type="project" value="TreeGrafter"/>
</dbReference>
<reference evidence="2 3" key="1">
    <citation type="submission" date="2019-03" db="EMBL/GenBank/DDBJ databases">
        <title>Genomic analyses of the natural microbiome of Caenorhabditis elegans.</title>
        <authorList>
            <person name="Samuel B."/>
        </authorList>
    </citation>
    <scope>NUCLEOTIDE SEQUENCE [LARGE SCALE GENOMIC DNA]</scope>
    <source>
        <strain evidence="2 3">JUb102</strain>
    </source>
</reference>
<dbReference type="Pfam" id="PF05656">
    <property type="entry name" value="DUF805"/>
    <property type="match status" value="1"/>
</dbReference>
<comment type="caution">
    <text evidence="2">The sequence shown here is derived from an EMBL/GenBank/DDBJ whole genome shotgun (WGS) entry which is preliminary data.</text>
</comment>
<evidence type="ECO:0000256" key="1">
    <source>
        <dbReference type="SAM" id="Phobius"/>
    </source>
</evidence>
<dbReference type="EMBL" id="SMAS01000009">
    <property type="protein sequence ID" value="TCT30389.1"/>
    <property type="molecule type" value="Genomic_DNA"/>
</dbReference>
<dbReference type="PANTHER" id="PTHR34980:SF1">
    <property type="entry name" value="INNER MEMBRANE PROTEIN"/>
    <property type="match status" value="1"/>
</dbReference>
<feature type="transmembrane region" description="Helical" evidence="1">
    <location>
        <begin position="75"/>
        <end position="94"/>
    </location>
</feature>
<dbReference type="PANTHER" id="PTHR34980">
    <property type="entry name" value="INNER MEMBRANE PROTEIN-RELATED-RELATED"/>
    <property type="match status" value="1"/>
</dbReference>
<keyword evidence="1" id="KW-0812">Transmembrane</keyword>
<feature type="transmembrane region" description="Helical" evidence="1">
    <location>
        <begin position="100"/>
        <end position="122"/>
    </location>
</feature>